<gene>
    <name evidence="1" type="ORF">K8W01_04925</name>
</gene>
<protein>
    <submittedName>
        <fullName evidence="1">Uncharacterized protein</fullName>
    </submittedName>
</protein>
<name>A0A921E229_9HYPH</name>
<dbReference type="EMBL" id="DYYG01000013">
    <property type="protein sequence ID" value="HJE22982.1"/>
    <property type="molecule type" value="Genomic_DNA"/>
</dbReference>
<dbReference type="AlphaFoldDB" id="A0A921E229"/>
<sequence>MSLTGGVFDGCRGIGATDAPILKTALGWIEDPIIMNTKSDRFEQTTGEHPERDAVVVSAHEETPEEAMLTEAEMDGVAGGFEFFPIPKIKVRRT</sequence>
<accession>A0A921E229</accession>
<comment type="caution">
    <text evidence="1">The sequence shown here is derived from an EMBL/GenBank/DDBJ whole genome shotgun (WGS) entry which is preliminary data.</text>
</comment>
<reference evidence="1" key="1">
    <citation type="journal article" date="2021" name="PeerJ">
        <title>Extensive microbial diversity within the chicken gut microbiome revealed by metagenomics and culture.</title>
        <authorList>
            <person name="Gilroy R."/>
            <person name="Ravi A."/>
            <person name="Getino M."/>
            <person name="Pursley I."/>
            <person name="Horton D.L."/>
            <person name="Alikhan N.F."/>
            <person name="Baker D."/>
            <person name="Gharbi K."/>
            <person name="Hall N."/>
            <person name="Watson M."/>
            <person name="Adriaenssens E.M."/>
            <person name="Foster-Nyarko E."/>
            <person name="Jarju S."/>
            <person name="Secka A."/>
            <person name="Antonio M."/>
            <person name="Oren A."/>
            <person name="Chaudhuri R.R."/>
            <person name="La Ragione R."/>
            <person name="Hildebrand F."/>
            <person name="Pallen M.J."/>
        </authorList>
    </citation>
    <scope>NUCLEOTIDE SEQUENCE</scope>
    <source>
        <strain evidence="1">316</strain>
    </source>
</reference>
<evidence type="ECO:0000313" key="2">
    <source>
        <dbReference type="Proteomes" id="UP000742631"/>
    </source>
</evidence>
<reference evidence="1" key="2">
    <citation type="submission" date="2021-09" db="EMBL/GenBank/DDBJ databases">
        <authorList>
            <person name="Gilroy R."/>
        </authorList>
    </citation>
    <scope>NUCLEOTIDE SEQUENCE</scope>
    <source>
        <strain evidence="1">316</strain>
    </source>
</reference>
<proteinExistence type="predicted"/>
<organism evidence="1 2">
    <name type="scientific">Methylorubrum populi</name>
    <dbReference type="NCBI Taxonomy" id="223967"/>
    <lineage>
        <taxon>Bacteria</taxon>
        <taxon>Pseudomonadati</taxon>
        <taxon>Pseudomonadota</taxon>
        <taxon>Alphaproteobacteria</taxon>
        <taxon>Hyphomicrobiales</taxon>
        <taxon>Methylobacteriaceae</taxon>
        <taxon>Methylorubrum</taxon>
    </lineage>
</organism>
<dbReference type="Proteomes" id="UP000742631">
    <property type="component" value="Unassembled WGS sequence"/>
</dbReference>
<evidence type="ECO:0000313" key="1">
    <source>
        <dbReference type="EMBL" id="HJE22982.1"/>
    </source>
</evidence>